<dbReference type="AlphaFoldDB" id="A0A024UUK8"/>
<name>A0A024UUK8_9STRA</name>
<protein>
    <submittedName>
        <fullName evidence="1">Uncharacterized protein</fullName>
    </submittedName>
</protein>
<proteinExistence type="predicted"/>
<dbReference type="OrthoDB" id="66956at2759"/>
<evidence type="ECO:0000313" key="1">
    <source>
        <dbReference type="EMBL" id="ETW09333.1"/>
    </source>
</evidence>
<reference evidence="1" key="1">
    <citation type="submission" date="2013-12" db="EMBL/GenBank/DDBJ databases">
        <title>The Genome Sequence of Aphanomyces invadans NJM9701.</title>
        <authorList>
            <consortium name="The Broad Institute Genomics Platform"/>
            <person name="Russ C."/>
            <person name="Tyler B."/>
            <person name="van West P."/>
            <person name="Dieguez-Uribeondo J."/>
            <person name="Young S.K."/>
            <person name="Zeng Q."/>
            <person name="Gargeya S."/>
            <person name="Fitzgerald M."/>
            <person name="Abouelleil A."/>
            <person name="Alvarado L."/>
            <person name="Chapman S.B."/>
            <person name="Gainer-Dewar J."/>
            <person name="Goldberg J."/>
            <person name="Griggs A."/>
            <person name="Gujja S."/>
            <person name="Hansen M."/>
            <person name="Howarth C."/>
            <person name="Imamovic A."/>
            <person name="Ireland A."/>
            <person name="Larimer J."/>
            <person name="McCowan C."/>
            <person name="Murphy C."/>
            <person name="Pearson M."/>
            <person name="Poon T.W."/>
            <person name="Priest M."/>
            <person name="Roberts A."/>
            <person name="Saif S."/>
            <person name="Shea T."/>
            <person name="Sykes S."/>
            <person name="Wortman J."/>
            <person name="Nusbaum C."/>
            <person name="Birren B."/>
        </authorList>
    </citation>
    <scope>NUCLEOTIDE SEQUENCE [LARGE SCALE GENOMIC DNA]</scope>
    <source>
        <strain evidence="1">NJM9701</strain>
    </source>
</reference>
<dbReference type="EMBL" id="KI913953">
    <property type="protein sequence ID" value="ETW09333.1"/>
    <property type="molecule type" value="Genomic_DNA"/>
</dbReference>
<dbReference type="RefSeq" id="XP_008863138.1">
    <property type="nucleotide sequence ID" value="XM_008864916.1"/>
</dbReference>
<sequence>MWEWRLCGHLNETTQELLDTLAITLGALKVSHALMPERRADLFIVLPTPNIGIKFRNLASSAPPMLEIKCAKEIDGTCGAQQWLKKRVHVPEDLDVDDDDAVKQAIVGSGVEELEQVEIKFPLQRLRLEKERQQWRLVTPTKPVQVEITLLATSMNKATTKGSYFTICVESKSADALVECLVKLAVGEVFEPHAIQNIYVMDTIHVKHPVAPTSPSKADVATMVPPSQGPVDTNGPNAPSPLKRKIAAEGSRLRLIEMGYPALGCHLVQASISMHSKEKVAHTGGAHRSIHDNAWSINH</sequence>
<organism evidence="1">
    <name type="scientific">Aphanomyces invadans</name>
    <dbReference type="NCBI Taxonomy" id="157072"/>
    <lineage>
        <taxon>Eukaryota</taxon>
        <taxon>Sar</taxon>
        <taxon>Stramenopiles</taxon>
        <taxon>Oomycota</taxon>
        <taxon>Saprolegniomycetes</taxon>
        <taxon>Saprolegniales</taxon>
        <taxon>Verrucalvaceae</taxon>
        <taxon>Aphanomyces</taxon>
    </lineage>
</organism>
<dbReference type="GeneID" id="20078759"/>
<accession>A0A024UUK8</accession>
<gene>
    <name evidence="1" type="ORF">H310_01709</name>
</gene>
<dbReference type="VEuPathDB" id="FungiDB:H310_01709"/>